<dbReference type="Proteomes" id="UP001302812">
    <property type="component" value="Unassembled WGS sequence"/>
</dbReference>
<reference evidence="1" key="1">
    <citation type="journal article" date="2023" name="Mol. Phylogenet. Evol.">
        <title>Genome-scale phylogeny and comparative genomics of the fungal order Sordariales.</title>
        <authorList>
            <person name="Hensen N."/>
            <person name="Bonometti L."/>
            <person name="Westerberg I."/>
            <person name="Brannstrom I.O."/>
            <person name="Guillou S."/>
            <person name="Cros-Aarteil S."/>
            <person name="Calhoun S."/>
            <person name="Haridas S."/>
            <person name="Kuo A."/>
            <person name="Mondo S."/>
            <person name="Pangilinan J."/>
            <person name="Riley R."/>
            <person name="LaButti K."/>
            <person name="Andreopoulos B."/>
            <person name="Lipzen A."/>
            <person name="Chen C."/>
            <person name="Yan M."/>
            <person name="Daum C."/>
            <person name="Ng V."/>
            <person name="Clum A."/>
            <person name="Steindorff A."/>
            <person name="Ohm R.A."/>
            <person name="Martin F."/>
            <person name="Silar P."/>
            <person name="Natvig D.O."/>
            <person name="Lalanne C."/>
            <person name="Gautier V."/>
            <person name="Ament-Velasquez S.L."/>
            <person name="Kruys A."/>
            <person name="Hutchinson M.I."/>
            <person name="Powell A.J."/>
            <person name="Barry K."/>
            <person name="Miller A.N."/>
            <person name="Grigoriev I.V."/>
            <person name="Debuchy R."/>
            <person name="Gladieux P."/>
            <person name="Hiltunen Thoren M."/>
            <person name="Johannesson H."/>
        </authorList>
    </citation>
    <scope>NUCLEOTIDE SEQUENCE</scope>
    <source>
        <strain evidence="1">CBS 508.74</strain>
    </source>
</reference>
<dbReference type="EMBL" id="MU853345">
    <property type="protein sequence ID" value="KAK4111584.1"/>
    <property type="molecule type" value="Genomic_DNA"/>
</dbReference>
<dbReference type="AlphaFoldDB" id="A0AAN6TC07"/>
<gene>
    <name evidence="1" type="ORF">N656DRAFT_141179</name>
</gene>
<accession>A0AAN6TC07</accession>
<dbReference type="RefSeq" id="XP_064669154.1">
    <property type="nucleotide sequence ID" value="XM_064808618.1"/>
</dbReference>
<comment type="caution">
    <text evidence="1">The sequence shown here is derived from an EMBL/GenBank/DDBJ whole genome shotgun (WGS) entry which is preliminary data.</text>
</comment>
<sequence length="168" mass="19056">MPRHAERRHRESGDGAGCVLSRGCSRARWASSRRRGQTANGISSCRHSFFRNICRHVYWPDFLLSADLTPPQRDLGMHTIPESCTHYMTACASHCLLSLLANRTLLCAFSSFSLDLPFGIIGRIAGRSRTTQRNTQAAYTLIHERDEMESCSCWMLNEHLRGVTRLED</sequence>
<reference evidence="1" key="2">
    <citation type="submission" date="2023-05" db="EMBL/GenBank/DDBJ databases">
        <authorList>
            <consortium name="Lawrence Berkeley National Laboratory"/>
            <person name="Steindorff A."/>
            <person name="Hensen N."/>
            <person name="Bonometti L."/>
            <person name="Westerberg I."/>
            <person name="Brannstrom I.O."/>
            <person name="Guillou S."/>
            <person name="Cros-Aarteil S."/>
            <person name="Calhoun S."/>
            <person name="Haridas S."/>
            <person name="Kuo A."/>
            <person name="Mondo S."/>
            <person name="Pangilinan J."/>
            <person name="Riley R."/>
            <person name="Labutti K."/>
            <person name="Andreopoulos B."/>
            <person name="Lipzen A."/>
            <person name="Chen C."/>
            <person name="Yanf M."/>
            <person name="Daum C."/>
            <person name="Ng V."/>
            <person name="Clum A."/>
            <person name="Ohm R."/>
            <person name="Martin F."/>
            <person name="Silar P."/>
            <person name="Natvig D."/>
            <person name="Lalanne C."/>
            <person name="Gautier V."/>
            <person name="Ament-Velasquez S.L."/>
            <person name="Kruys A."/>
            <person name="Hutchinson M.I."/>
            <person name="Powell A.J."/>
            <person name="Barry K."/>
            <person name="Miller A.N."/>
            <person name="Grigoriev I.V."/>
            <person name="Debuchy R."/>
            <person name="Gladieux P."/>
            <person name="Thoren M.H."/>
            <person name="Johannesson H."/>
        </authorList>
    </citation>
    <scope>NUCLEOTIDE SEQUENCE</scope>
    <source>
        <strain evidence="1">CBS 508.74</strain>
    </source>
</reference>
<organism evidence="1 2">
    <name type="scientific">Canariomyces notabilis</name>
    <dbReference type="NCBI Taxonomy" id="2074819"/>
    <lineage>
        <taxon>Eukaryota</taxon>
        <taxon>Fungi</taxon>
        <taxon>Dikarya</taxon>
        <taxon>Ascomycota</taxon>
        <taxon>Pezizomycotina</taxon>
        <taxon>Sordariomycetes</taxon>
        <taxon>Sordariomycetidae</taxon>
        <taxon>Sordariales</taxon>
        <taxon>Chaetomiaceae</taxon>
        <taxon>Canariomyces</taxon>
    </lineage>
</organism>
<name>A0AAN6TC07_9PEZI</name>
<dbReference type="GeneID" id="89932741"/>
<keyword evidence="2" id="KW-1185">Reference proteome</keyword>
<evidence type="ECO:0000313" key="2">
    <source>
        <dbReference type="Proteomes" id="UP001302812"/>
    </source>
</evidence>
<proteinExistence type="predicted"/>
<evidence type="ECO:0000313" key="1">
    <source>
        <dbReference type="EMBL" id="KAK4111584.1"/>
    </source>
</evidence>
<protein>
    <submittedName>
        <fullName evidence="1">Uncharacterized protein</fullName>
    </submittedName>
</protein>